<feature type="transmembrane region" description="Helical" evidence="8">
    <location>
        <begin position="327"/>
        <end position="349"/>
    </location>
</feature>
<dbReference type="Gene3D" id="1.10.3430.10">
    <property type="entry name" value="Ammonium transporter AmtB like domains"/>
    <property type="match status" value="1"/>
</dbReference>
<dbReference type="SUPFAM" id="SSF48403">
    <property type="entry name" value="Ankyrin repeat"/>
    <property type="match status" value="1"/>
</dbReference>
<dbReference type="PROSITE" id="PS50088">
    <property type="entry name" value="ANK_REPEAT"/>
    <property type="match status" value="2"/>
</dbReference>
<dbReference type="SMART" id="SM00248">
    <property type="entry name" value="ANK"/>
    <property type="match status" value="4"/>
</dbReference>
<feature type="transmembrane region" description="Helical" evidence="8">
    <location>
        <begin position="386"/>
        <end position="404"/>
    </location>
</feature>
<dbReference type="GO" id="GO:0097272">
    <property type="term" value="P:ammonium homeostasis"/>
    <property type="evidence" value="ECO:0007669"/>
    <property type="project" value="TreeGrafter"/>
</dbReference>
<dbReference type="PRINTS" id="PR00342">
    <property type="entry name" value="RHESUSRHD"/>
</dbReference>
<evidence type="ECO:0000256" key="3">
    <source>
        <dbReference type="ARBA" id="ARBA00022692"/>
    </source>
</evidence>
<protein>
    <recommendedName>
        <fullName evidence="9">Ammonium transporter AmtB-like domain-containing protein</fullName>
    </recommendedName>
</protein>
<dbReference type="PANTHER" id="PTHR11730:SF60">
    <property type="entry name" value="RH50, ISOFORM D"/>
    <property type="match status" value="1"/>
</dbReference>
<feature type="repeat" description="ANK" evidence="6">
    <location>
        <begin position="146"/>
        <end position="178"/>
    </location>
</feature>
<comment type="subcellular location">
    <subcellularLocation>
        <location evidence="1">Membrane</location>
        <topology evidence="1">Multi-pass membrane protein</topology>
    </subcellularLocation>
</comment>
<keyword evidence="6" id="KW-0040">ANK repeat</keyword>
<feature type="transmembrane region" description="Helical" evidence="8">
    <location>
        <begin position="601"/>
        <end position="622"/>
    </location>
</feature>
<reference evidence="10" key="1">
    <citation type="submission" date="2021-01" db="EMBL/GenBank/DDBJ databases">
        <authorList>
            <person name="Corre E."/>
            <person name="Pelletier E."/>
            <person name="Niang G."/>
            <person name="Scheremetjew M."/>
            <person name="Finn R."/>
            <person name="Kale V."/>
            <person name="Holt S."/>
            <person name="Cochrane G."/>
            <person name="Meng A."/>
            <person name="Brown T."/>
            <person name="Cohen L."/>
        </authorList>
    </citation>
    <scope>NUCLEOTIDE SEQUENCE</scope>
    <source>
        <strain evidence="10">PLY429</strain>
    </source>
</reference>
<feature type="region of interest" description="Disordered" evidence="7">
    <location>
        <begin position="724"/>
        <end position="744"/>
    </location>
</feature>
<dbReference type="InterPro" id="IPR002229">
    <property type="entry name" value="RhesusRHD"/>
</dbReference>
<keyword evidence="4 8" id="KW-1133">Transmembrane helix</keyword>
<dbReference type="InterPro" id="IPR036770">
    <property type="entry name" value="Ankyrin_rpt-contain_sf"/>
</dbReference>
<feature type="region of interest" description="Disordered" evidence="7">
    <location>
        <begin position="676"/>
        <end position="695"/>
    </location>
</feature>
<organism evidence="10">
    <name type="scientific">Tetraselmis chuii</name>
    <dbReference type="NCBI Taxonomy" id="63592"/>
    <lineage>
        <taxon>Eukaryota</taxon>
        <taxon>Viridiplantae</taxon>
        <taxon>Chlorophyta</taxon>
        <taxon>core chlorophytes</taxon>
        <taxon>Chlorodendrophyceae</taxon>
        <taxon>Chlorodendrales</taxon>
        <taxon>Chlorodendraceae</taxon>
        <taxon>Tetraselmis</taxon>
    </lineage>
</organism>
<sequence length="744" mass="79974">MHRSFDPSPSMKDNIVAKFLNTAKSGNCHELRSILAQKLVDVDVADYDSRTALHVAASQGDSQTISCLKEFGADVNVLDSWKGSPLDDAIRGKHWAAADRLLSYGARVGDPEKANAELLRAVQGKEALTVQRLLSGGAEPNSCDYDHRYPIHVSVAKGQFEITSQLISAGALLNVKDDFGFSPLDEAERHATRLGNDRMVDLLLKSGAVKESTETVPRSFSIAFGLVQLGLIVAFGVGVRYSDALFTSDATTGMEIYPWFQDVHVMIFIGFGFLMTFLRRYAFSAVMMTMMVAVLCIQWHILMNGLMEQLFHIGDEGASFHYIRVDLVTFVLADFSAGAVLITFGAVLGKVSPTQLMCIGIAEIFFFTINENIALKLSVADVGGSMVVHAFGAYFGMATTYMLTPVTARGSAENATTYHSDVFSTIGTVFLWLFWPSFNGALAGPAQQRVVCNTVLALSGSAMGTFVLSQYLRGGRFCMVDLQNATLAGGVAIGSTANFAVHPAGAITVGVLSGFLSVCGYVKVQPLLEKIKIFDTCGVNNLHGMPGVFAALVSVGYSLFSTAEAYKCGSLAEDACQVGVVWGARSGDDPRSPLNQALIQLAFLGVTLAISTAGGLLTGFLVRFVSPMEANFFLDSAYFEVPELEMPFYFDKRSAGNNDLMERAVGKINHALPTKFDQRQAGKAKRSTSSTSNRVVPLNSTDLEALKTSPDFSIPEDSARIPAVGATSAVEDVESHEISAQSLV</sequence>
<dbReference type="Gene3D" id="1.25.40.20">
    <property type="entry name" value="Ankyrin repeat-containing domain"/>
    <property type="match status" value="2"/>
</dbReference>
<feature type="transmembrane region" description="Helical" evidence="8">
    <location>
        <begin position="259"/>
        <end position="278"/>
    </location>
</feature>
<dbReference type="InterPro" id="IPR024041">
    <property type="entry name" value="NH4_transpt_AmtB-like_dom"/>
</dbReference>
<evidence type="ECO:0000256" key="8">
    <source>
        <dbReference type="SAM" id="Phobius"/>
    </source>
</evidence>
<evidence type="ECO:0000256" key="6">
    <source>
        <dbReference type="PROSITE-ProRule" id="PRU00023"/>
    </source>
</evidence>
<evidence type="ECO:0000256" key="7">
    <source>
        <dbReference type="SAM" id="MobiDB-lite"/>
    </source>
</evidence>
<feature type="transmembrane region" description="Helical" evidence="8">
    <location>
        <begin position="455"/>
        <end position="472"/>
    </location>
</feature>
<accession>A0A7S1SXK6</accession>
<feature type="transmembrane region" description="Helical" evidence="8">
    <location>
        <begin position="416"/>
        <end position="435"/>
    </location>
</feature>
<dbReference type="GO" id="GO:0008519">
    <property type="term" value="F:ammonium channel activity"/>
    <property type="evidence" value="ECO:0007669"/>
    <property type="project" value="InterPro"/>
</dbReference>
<evidence type="ECO:0000256" key="2">
    <source>
        <dbReference type="ARBA" id="ARBA00011036"/>
    </source>
</evidence>
<dbReference type="EMBL" id="HBGG01027773">
    <property type="protein sequence ID" value="CAD9212089.1"/>
    <property type="molecule type" value="Transcribed_RNA"/>
</dbReference>
<keyword evidence="3 8" id="KW-0812">Transmembrane</keyword>
<dbReference type="PANTHER" id="PTHR11730">
    <property type="entry name" value="AMMONIUM TRANSPORTER"/>
    <property type="match status" value="1"/>
</dbReference>
<gene>
    <name evidence="10" type="ORF">TCHU04912_LOCUS14328</name>
</gene>
<dbReference type="AlphaFoldDB" id="A0A7S1SXK6"/>
<feature type="transmembrane region" description="Helical" evidence="8">
    <location>
        <begin position="220"/>
        <end position="239"/>
    </location>
</feature>
<dbReference type="Pfam" id="PF12796">
    <property type="entry name" value="Ank_2"/>
    <property type="match status" value="2"/>
</dbReference>
<feature type="repeat" description="ANK" evidence="6">
    <location>
        <begin position="48"/>
        <end position="80"/>
    </location>
</feature>
<dbReference type="SUPFAM" id="SSF111352">
    <property type="entry name" value="Ammonium transporter"/>
    <property type="match status" value="1"/>
</dbReference>
<dbReference type="InterPro" id="IPR029020">
    <property type="entry name" value="Ammonium/urea_transptr"/>
</dbReference>
<evidence type="ECO:0000256" key="5">
    <source>
        <dbReference type="ARBA" id="ARBA00023136"/>
    </source>
</evidence>
<evidence type="ECO:0000259" key="9">
    <source>
        <dbReference type="Pfam" id="PF00909"/>
    </source>
</evidence>
<feature type="domain" description="Ammonium transporter AmtB-like" evidence="9">
    <location>
        <begin position="226"/>
        <end position="623"/>
    </location>
</feature>
<name>A0A7S1SXK6_9CHLO</name>
<dbReference type="GO" id="GO:0005886">
    <property type="term" value="C:plasma membrane"/>
    <property type="evidence" value="ECO:0007669"/>
    <property type="project" value="InterPro"/>
</dbReference>
<evidence type="ECO:0000313" key="10">
    <source>
        <dbReference type="EMBL" id="CAD9212089.1"/>
    </source>
</evidence>
<keyword evidence="5 8" id="KW-0472">Membrane</keyword>
<feature type="transmembrane region" description="Helical" evidence="8">
    <location>
        <begin position="507"/>
        <end position="524"/>
    </location>
</feature>
<feature type="transmembrane region" description="Helical" evidence="8">
    <location>
        <begin position="285"/>
        <end position="307"/>
    </location>
</feature>
<dbReference type="PROSITE" id="PS50297">
    <property type="entry name" value="ANK_REP_REGION"/>
    <property type="match status" value="2"/>
</dbReference>
<dbReference type="InterPro" id="IPR002110">
    <property type="entry name" value="Ankyrin_rpt"/>
</dbReference>
<evidence type="ECO:0000256" key="4">
    <source>
        <dbReference type="ARBA" id="ARBA00022989"/>
    </source>
</evidence>
<comment type="similarity">
    <text evidence="2">Belongs to the ammonium transporter (TC 2.A.49) family. Rh subfamily.</text>
</comment>
<evidence type="ECO:0000256" key="1">
    <source>
        <dbReference type="ARBA" id="ARBA00004141"/>
    </source>
</evidence>
<dbReference type="Pfam" id="PF00909">
    <property type="entry name" value="Ammonium_transp"/>
    <property type="match status" value="1"/>
</dbReference>
<proteinExistence type="inferred from homology"/>